<gene>
    <name evidence="1" type="ORF">AB4Y30_04840</name>
</gene>
<dbReference type="GO" id="GO:0005829">
    <property type="term" value="C:cytosol"/>
    <property type="evidence" value="ECO:0007669"/>
    <property type="project" value="TreeGrafter"/>
</dbReference>
<dbReference type="CDD" id="cd01745">
    <property type="entry name" value="GATase1_2"/>
    <property type="match status" value="1"/>
</dbReference>
<dbReference type="Pfam" id="PF07722">
    <property type="entry name" value="Peptidase_C26"/>
    <property type="match status" value="1"/>
</dbReference>
<dbReference type="PANTHER" id="PTHR43235">
    <property type="entry name" value="GLUTAMINE AMIDOTRANSFERASE PB2B2.05-RELATED"/>
    <property type="match status" value="1"/>
</dbReference>
<dbReference type="Gene3D" id="3.40.50.880">
    <property type="match status" value="1"/>
</dbReference>
<dbReference type="SUPFAM" id="SSF52317">
    <property type="entry name" value="Class I glutamine amidotransferase-like"/>
    <property type="match status" value="1"/>
</dbReference>
<protein>
    <submittedName>
        <fullName evidence="1">Gamma-glutamyl-gamma-aminobutyrate hydrolase family protein</fullName>
    </submittedName>
</protein>
<dbReference type="GO" id="GO:0033969">
    <property type="term" value="F:gamma-glutamyl-gamma-aminobutyrate hydrolase activity"/>
    <property type="evidence" value="ECO:0007669"/>
    <property type="project" value="TreeGrafter"/>
</dbReference>
<reference evidence="1" key="1">
    <citation type="submission" date="2024-07" db="EMBL/GenBank/DDBJ databases">
        <title>Halotolerant mesophilic bacterium Ornithinibacillus sp. 4-3, sp. nov., isolated from soil.</title>
        <authorList>
            <person name="Sidarenka A.V."/>
            <person name="Guliayeva D.E."/>
            <person name="Leanovich S.I."/>
            <person name="Hileuskaya K.S."/>
            <person name="Akhremchuk A.E."/>
            <person name="Sikolenko M.A."/>
            <person name="Valentovich L.N."/>
        </authorList>
    </citation>
    <scope>NUCLEOTIDE SEQUENCE</scope>
    <source>
        <strain evidence="1">4-3</strain>
    </source>
</reference>
<organism evidence="1">
    <name type="scientific">Ornithinibacillus sp. 4-3</name>
    <dbReference type="NCBI Taxonomy" id="3231488"/>
    <lineage>
        <taxon>Bacteria</taxon>
        <taxon>Bacillati</taxon>
        <taxon>Bacillota</taxon>
        <taxon>Bacilli</taxon>
        <taxon>Bacillales</taxon>
        <taxon>Bacillaceae</taxon>
        <taxon>Ornithinibacillus</taxon>
    </lineage>
</organism>
<dbReference type="PROSITE" id="PS51273">
    <property type="entry name" value="GATASE_TYPE_1"/>
    <property type="match status" value="1"/>
</dbReference>
<name>A0AB39HUK9_9BACI</name>
<evidence type="ECO:0000313" key="1">
    <source>
        <dbReference type="EMBL" id="XDK33681.1"/>
    </source>
</evidence>
<dbReference type="AlphaFoldDB" id="A0AB39HUK9"/>
<dbReference type="InterPro" id="IPR029062">
    <property type="entry name" value="Class_I_gatase-like"/>
</dbReference>
<dbReference type="EMBL" id="CP162599">
    <property type="protein sequence ID" value="XDK33681.1"/>
    <property type="molecule type" value="Genomic_DNA"/>
</dbReference>
<sequence length="236" mass="25815">MRPLIGITSHMELDQENNIIGKEDVEAITRAGGIPVVLPNISDEDKIQELAERIDGLYVSGGADVDPLLYGEEPHKDLGGITPNRDFFEITISKKVLEMGKPFIGVCRGAQVLNVALGGTLYQDIHAQTENELIKHLQKAPNSYETHFAKVEAGSLLNRIAGKDKLKVNSYHHQACKDTGKGLKVSATASDGIIEAIEGTGENFVLGIQWHPEHLLDTNEESLAFFKAFVEACKEN</sequence>
<dbReference type="GO" id="GO:0006598">
    <property type="term" value="P:polyamine catabolic process"/>
    <property type="evidence" value="ECO:0007669"/>
    <property type="project" value="TreeGrafter"/>
</dbReference>
<dbReference type="InterPro" id="IPR011697">
    <property type="entry name" value="Peptidase_C26"/>
</dbReference>
<accession>A0AB39HUK9</accession>
<dbReference type="RefSeq" id="WP_368654359.1">
    <property type="nucleotide sequence ID" value="NZ_CP162599.1"/>
</dbReference>
<dbReference type="PANTHER" id="PTHR43235:SF1">
    <property type="entry name" value="GLUTAMINE AMIDOTRANSFERASE PB2B2.05-RELATED"/>
    <property type="match status" value="1"/>
</dbReference>
<proteinExistence type="predicted"/>
<dbReference type="InterPro" id="IPR044668">
    <property type="entry name" value="PuuD-like"/>
</dbReference>
<dbReference type="FunFam" id="3.40.50.880:FF:000030">
    <property type="entry name" value="Gamma-glutamyl-gamma-aminobutyrate hydrolase PuuD"/>
    <property type="match status" value="1"/>
</dbReference>
<keyword evidence="1" id="KW-0378">Hydrolase</keyword>